<keyword evidence="7" id="KW-1185">Reference proteome</keyword>
<keyword evidence="3 5" id="KW-1133">Transmembrane helix</keyword>
<comment type="similarity">
    <text evidence="5">Belongs to the 4-toluene sulfonate uptake permease (TSUP) (TC 2.A.102) family.</text>
</comment>
<dbReference type="OrthoDB" id="457670at2"/>
<reference evidence="6 7" key="1">
    <citation type="submission" date="2019-08" db="EMBL/GenBank/DDBJ databases">
        <title>Pelomicrobium methylotrophicum gen. nov., sp. nov. a moderately thermophilic, facultatively anaerobic, lithoautotrophic and methylotrophic bacterium isolated from a terrestrial mud volcano.</title>
        <authorList>
            <person name="Slobodkina G.B."/>
            <person name="Merkel A.Y."/>
            <person name="Slobodkin A.I."/>
        </authorList>
    </citation>
    <scope>NUCLEOTIDE SEQUENCE [LARGE SCALE GENOMIC DNA]</scope>
    <source>
        <strain evidence="6 7">SM250</strain>
    </source>
</reference>
<evidence type="ECO:0000256" key="5">
    <source>
        <dbReference type="RuleBase" id="RU363041"/>
    </source>
</evidence>
<keyword evidence="2 5" id="KW-0812">Transmembrane</keyword>
<dbReference type="EMBL" id="VPFL01000037">
    <property type="protein sequence ID" value="TXF10051.1"/>
    <property type="molecule type" value="Genomic_DNA"/>
</dbReference>
<proteinExistence type="inferred from homology"/>
<dbReference type="PANTHER" id="PTHR43483:SF3">
    <property type="entry name" value="MEMBRANE TRANSPORTER PROTEIN HI_0806-RELATED"/>
    <property type="match status" value="1"/>
</dbReference>
<sequence>MTGAAEWWLAYFVLGGFVGFFAGLLGIGGGLVIVPVLVFLFDAQHFPREHVLHLALGTAMTTIVFTSLSSVRAHHYRQAVRWDVVRAMTPGILIGTLSGAAVAGALPRQPLAVVFTIFVYYAAAQMWLNLKPKPSRQLPGWGGLLAAGAGIGAISSLVAGGGAFLTIPVLTWCNVDMRQAVGTAAAAGLPIALAGAIGYTLVGLGKGPLPQYTLGFVYLPALIWLVLASIMTAPLGARAAHNIPVSALKRIFSVFMFLLATKMVVSLF</sequence>
<gene>
    <name evidence="6" type="ORF">FR698_15850</name>
</gene>
<evidence type="ECO:0000256" key="4">
    <source>
        <dbReference type="ARBA" id="ARBA00023136"/>
    </source>
</evidence>
<comment type="subcellular location">
    <subcellularLocation>
        <location evidence="5">Cell membrane</location>
        <topology evidence="5">Multi-pass membrane protein</topology>
    </subcellularLocation>
    <subcellularLocation>
        <location evidence="1">Membrane</location>
        <topology evidence="1">Multi-pass membrane protein</topology>
    </subcellularLocation>
</comment>
<protein>
    <recommendedName>
        <fullName evidence="5">Probable membrane transporter protein</fullName>
    </recommendedName>
</protein>
<evidence type="ECO:0000313" key="6">
    <source>
        <dbReference type="EMBL" id="TXF10051.1"/>
    </source>
</evidence>
<comment type="caution">
    <text evidence="6">The sequence shown here is derived from an EMBL/GenBank/DDBJ whole genome shotgun (WGS) entry which is preliminary data.</text>
</comment>
<keyword evidence="4 5" id="KW-0472">Membrane</keyword>
<dbReference type="GO" id="GO:0005886">
    <property type="term" value="C:plasma membrane"/>
    <property type="evidence" value="ECO:0007669"/>
    <property type="project" value="UniProtKB-SubCell"/>
</dbReference>
<evidence type="ECO:0000313" key="7">
    <source>
        <dbReference type="Proteomes" id="UP000321201"/>
    </source>
</evidence>
<keyword evidence="5" id="KW-1003">Cell membrane</keyword>
<dbReference type="AlphaFoldDB" id="A0A5C7EEP3"/>
<dbReference type="InterPro" id="IPR002781">
    <property type="entry name" value="TM_pro_TauE-like"/>
</dbReference>
<feature type="transmembrane region" description="Helical" evidence="5">
    <location>
        <begin position="84"/>
        <end position="105"/>
    </location>
</feature>
<evidence type="ECO:0000256" key="2">
    <source>
        <dbReference type="ARBA" id="ARBA00022692"/>
    </source>
</evidence>
<feature type="transmembrane region" description="Helical" evidence="5">
    <location>
        <begin position="214"/>
        <end position="235"/>
    </location>
</feature>
<organism evidence="6 7">
    <name type="scientific">Pelomicrobium methylotrophicum</name>
    <dbReference type="NCBI Taxonomy" id="2602750"/>
    <lineage>
        <taxon>Bacteria</taxon>
        <taxon>Pseudomonadati</taxon>
        <taxon>Pseudomonadota</taxon>
        <taxon>Hydrogenophilia</taxon>
        <taxon>Hydrogenophilia incertae sedis</taxon>
        <taxon>Pelomicrobium</taxon>
    </lineage>
</organism>
<dbReference type="Proteomes" id="UP000321201">
    <property type="component" value="Unassembled WGS sequence"/>
</dbReference>
<feature type="transmembrane region" description="Helical" evidence="5">
    <location>
        <begin position="111"/>
        <end position="130"/>
    </location>
</feature>
<dbReference type="InParanoid" id="A0A5C7EEP3"/>
<evidence type="ECO:0000256" key="3">
    <source>
        <dbReference type="ARBA" id="ARBA00022989"/>
    </source>
</evidence>
<name>A0A5C7EEP3_9PROT</name>
<dbReference type="Pfam" id="PF01925">
    <property type="entry name" value="TauE"/>
    <property type="match status" value="1"/>
</dbReference>
<dbReference type="PANTHER" id="PTHR43483">
    <property type="entry name" value="MEMBRANE TRANSPORTER PROTEIN HI_0806-RELATED"/>
    <property type="match status" value="1"/>
</dbReference>
<feature type="transmembrane region" description="Helical" evidence="5">
    <location>
        <begin position="179"/>
        <end position="202"/>
    </location>
</feature>
<accession>A0A5C7EEP3</accession>
<feature type="transmembrane region" description="Helical" evidence="5">
    <location>
        <begin position="142"/>
        <end position="167"/>
    </location>
</feature>
<feature type="transmembrane region" description="Helical" evidence="5">
    <location>
        <begin position="7"/>
        <end position="40"/>
    </location>
</feature>
<feature type="transmembrane region" description="Helical" evidence="5">
    <location>
        <begin position="52"/>
        <end position="72"/>
    </location>
</feature>
<feature type="transmembrane region" description="Helical" evidence="5">
    <location>
        <begin position="247"/>
        <end position="265"/>
    </location>
</feature>
<evidence type="ECO:0000256" key="1">
    <source>
        <dbReference type="ARBA" id="ARBA00004141"/>
    </source>
</evidence>